<dbReference type="NCBIfam" id="NF009749">
    <property type="entry name" value="PRK13259.1"/>
    <property type="match status" value="1"/>
</dbReference>
<evidence type="ECO:0000256" key="3">
    <source>
        <dbReference type="ARBA" id="ARBA00023306"/>
    </source>
</evidence>
<keyword evidence="1" id="KW-0132">Cell division</keyword>
<gene>
    <name evidence="4" type="primary">spoVG</name>
    <name evidence="4" type="ORF">KDA27_18350</name>
</gene>
<dbReference type="Pfam" id="PF04026">
    <property type="entry name" value="SpoVG"/>
    <property type="match status" value="1"/>
</dbReference>
<evidence type="ECO:0000313" key="4">
    <source>
        <dbReference type="EMBL" id="MCA9757768.1"/>
    </source>
</evidence>
<dbReference type="Gene3D" id="3.30.1120.40">
    <property type="entry name" value="Stage V sporulation protein G"/>
    <property type="match status" value="1"/>
</dbReference>
<dbReference type="GO" id="GO:0030435">
    <property type="term" value="P:sporulation resulting in formation of a cellular spore"/>
    <property type="evidence" value="ECO:0007669"/>
    <property type="project" value="InterPro"/>
</dbReference>
<dbReference type="InterPro" id="IPR036751">
    <property type="entry name" value="SpoVG_sf"/>
</dbReference>
<accession>A0A956NER8</accession>
<dbReference type="InterPro" id="IPR007170">
    <property type="entry name" value="SpoVG"/>
</dbReference>
<proteinExistence type="predicted"/>
<sequence length="89" mass="10391">MRITEIRISLRDDEKLKAFVTITLEGCFVVRGMKIIKGNQGMFVAMPSRRKPDGTYQDICHPINQATRERIEHQILEKYRQELEGTLVE</sequence>
<evidence type="ECO:0000313" key="5">
    <source>
        <dbReference type="Proteomes" id="UP000739538"/>
    </source>
</evidence>
<reference evidence="4" key="1">
    <citation type="submission" date="2020-04" db="EMBL/GenBank/DDBJ databases">
        <authorList>
            <person name="Zhang T."/>
        </authorList>
    </citation>
    <scope>NUCLEOTIDE SEQUENCE</scope>
    <source>
        <strain evidence="4">HKST-UBA02</strain>
    </source>
</reference>
<dbReference type="SUPFAM" id="SSF160537">
    <property type="entry name" value="SpoVG-like"/>
    <property type="match status" value="1"/>
</dbReference>
<reference evidence="4" key="2">
    <citation type="journal article" date="2021" name="Microbiome">
        <title>Successional dynamics and alternative stable states in a saline activated sludge microbial community over 9 years.</title>
        <authorList>
            <person name="Wang Y."/>
            <person name="Ye J."/>
            <person name="Ju F."/>
            <person name="Liu L."/>
            <person name="Boyd J.A."/>
            <person name="Deng Y."/>
            <person name="Parks D.H."/>
            <person name="Jiang X."/>
            <person name="Yin X."/>
            <person name="Woodcroft B.J."/>
            <person name="Tyson G.W."/>
            <person name="Hugenholtz P."/>
            <person name="Polz M.F."/>
            <person name="Zhang T."/>
        </authorList>
    </citation>
    <scope>NUCLEOTIDE SEQUENCE</scope>
    <source>
        <strain evidence="4">HKST-UBA02</strain>
    </source>
</reference>
<name>A0A956NER8_UNCEI</name>
<comment type="caution">
    <text evidence="4">The sequence shown here is derived from an EMBL/GenBank/DDBJ whole genome shotgun (WGS) entry which is preliminary data.</text>
</comment>
<dbReference type="PANTHER" id="PTHR38429:SF1">
    <property type="entry name" value="SEPTATION PROTEIN SPOVG-RELATED"/>
    <property type="match status" value="1"/>
</dbReference>
<organism evidence="4 5">
    <name type="scientific">Eiseniibacteriota bacterium</name>
    <dbReference type="NCBI Taxonomy" id="2212470"/>
    <lineage>
        <taxon>Bacteria</taxon>
        <taxon>Candidatus Eiseniibacteriota</taxon>
    </lineage>
</organism>
<protein>
    <submittedName>
        <fullName evidence="4">Septation regulator SpoVG</fullName>
    </submittedName>
</protein>
<dbReference type="Proteomes" id="UP000739538">
    <property type="component" value="Unassembled WGS sequence"/>
</dbReference>
<dbReference type="GO" id="GO:0000917">
    <property type="term" value="P:division septum assembly"/>
    <property type="evidence" value="ECO:0007669"/>
    <property type="project" value="UniProtKB-KW"/>
</dbReference>
<evidence type="ECO:0000256" key="2">
    <source>
        <dbReference type="ARBA" id="ARBA00023210"/>
    </source>
</evidence>
<dbReference type="EMBL" id="JAGQHS010000119">
    <property type="protein sequence ID" value="MCA9757768.1"/>
    <property type="molecule type" value="Genomic_DNA"/>
</dbReference>
<keyword evidence="3" id="KW-0131">Cell cycle</keyword>
<dbReference type="AlphaFoldDB" id="A0A956NER8"/>
<evidence type="ECO:0000256" key="1">
    <source>
        <dbReference type="ARBA" id="ARBA00022618"/>
    </source>
</evidence>
<keyword evidence="2" id="KW-0717">Septation</keyword>
<dbReference type="PANTHER" id="PTHR38429">
    <property type="entry name" value="SEPTATION PROTEIN SPOVG-RELATED"/>
    <property type="match status" value="1"/>
</dbReference>